<dbReference type="Pfam" id="PF00018">
    <property type="entry name" value="SH3_1"/>
    <property type="match status" value="2"/>
</dbReference>
<keyword evidence="8" id="KW-1185">Reference proteome</keyword>
<dbReference type="GO" id="GO:0035091">
    <property type="term" value="F:phosphatidylinositol binding"/>
    <property type="evidence" value="ECO:0007669"/>
    <property type="project" value="InterPro"/>
</dbReference>
<feature type="compositionally biased region" description="Low complexity" evidence="4">
    <location>
        <begin position="473"/>
        <end position="494"/>
    </location>
</feature>
<dbReference type="PANTHER" id="PTHR15706:SF2">
    <property type="entry name" value="SH3 AND PX DOMAIN-CONTAINING PROTEIN 2A"/>
    <property type="match status" value="1"/>
</dbReference>
<dbReference type="Gene3D" id="3.30.1520.10">
    <property type="entry name" value="Phox-like domain"/>
    <property type="match status" value="1"/>
</dbReference>
<dbReference type="OrthoDB" id="548867at2759"/>
<feature type="region of interest" description="Disordered" evidence="4">
    <location>
        <begin position="1"/>
        <end position="34"/>
    </location>
</feature>
<dbReference type="InterPro" id="IPR035549">
    <property type="entry name" value="Bem1/Scd2_SH3_2"/>
</dbReference>
<dbReference type="InterPro" id="IPR035550">
    <property type="entry name" value="Bem1/Scd2_PX"/>
</dbReference>
<dbReference type="SMART" id="SM00312">
    <property type="entry name" value="PX"/>
    <property type="match status" value="1"/>
</dbReference>
<dbReference type="GO" id="GO:0051130">
    <property type="term" value="P:positive regulation of cellular component organization"/>
    <property type="evidence" value="ECO:0007669"/>
    <property type="project" value="UniProtKB-ARBA"/>
</dbReference>
<evidence type="ECO:0000256" key="3">
    <source>
        <dbReference type="PROSITE-ProRule" id="PRU00192"/>
    </source>
</evidence>
<dbReference type="AlphaFoldDB" id="A0A167HZP2"/>
<dbReference type="InterPro" id="IPR036871">
    <property type="entry name" value="PX_dom_sf"/>
</dbReference>
<dbReference type="PANTHER" id="PTHR15706">
    <property type="entry name" value="SH3 MULTIPLE DOMAIN"/>
    <property type="match status" value="1"/>
</dbReference>
<dbReference type="SUPFAM" id="SSF54277">
    <property type="entry name" value="CAD &amp; PB1 domains"/>
    <property type="match status" value="1"/>
</dbReference>
<feature type="domain" description="SH3" evidence="5">
    <location>
        <begin position="135"/>
        <end position="197"/>
    </location>
</feature>
<dbReference type="FunFam" id="2.30.30.40:FF:000093">
    <property type="entry name" value="Protein kinase activator Bem1"/>
    <property type="match status" value="1"/>
</dbReference>
<evidence type="ECO:0008006" key="9">
    <source>
        <dbReference type="Google" id="ProtNLM"/>
    </source>
</evidence>
<dbReference type="InterPro" id="IPR036028">
    <property type="entry name" value="SH3-like_dom_sf"/>
</dbReference>
<sequence>MKALRRSLNKDAAHSSQRAPPPISRPSQTSAPPQKVIRALANYRSNAPQELSFNKGDFFYVKDEMEGSGWYEAHNPLTGARGLVPVEYFETFGKGGTRTSIAAGPQHLGNLPSGMSSPVSPPLSSISAGPGKPGKGAFYAVVQYDFEAERADELDCKAGESILVIAQSNREWFVAKPIGRLGGAGLIPVSFVEIRDPSTDQAIPNVEELIDRGEIPKVEEWKQKAAQYKAATIPLGKFDLPSDSAGVVNSPFAPTNPNQFPFPTESTDPSTSTPSLSYGQQSDLPPLPEDQSTSILYRLPSGIPLSAEVAAFHHEHDECYFKIPAIWQPDPDGEPSLPPPIQLTLYRTYEDFYNLQISLLDHFPVEAGRVAPEGSNVIPERILPFMPGPVSEVTDMVLAQRQSELDIYLRQLCELARTHEHIVRSDEAWTFFSLRAGDTQKYAGLANGDEDFDGALMALPQKMASVSLHNHESSSTSNSTRARTSSGRSGQSTAPTGAGPGRMKPNTANGPGGYTPDYPPAPLWSASRLAASPPISANVPQPAYLKIKVFNAQTDDIVAIRVHPRVTFAELMQKIRDRVGDVSRVRYRGSKYKPGTGDLGVILDNDERMVEWFVSGERLILYAE</sequence>
<dbReference type="InterPro" id="IPR035548">
    <property type="entry name" value="Bem1/Scd2_SH3_1"/>
</dbReference>
<dbReference type="GO" id="GO:1902494">
    <property type="term" value="C:catalytic complex"/>
    <property type="evidence" value="ECO:0007669"/>
    <property type="project" value="UniProtKB-ARBA"/>
</dbReference>
<dbReference type="Proteomes" id="UP000076738">
    <property type="component" value="Unassembled WGS sequence"/>
</dbReference>
<feature type="domain" description="SH3" evidence="5">
    <location>
        <begin position="32"/>
        <end position="94"/>
    </location>
</feature>
<dbReference type="SUPFAM" id="SSF50044">
    <property type="entry name" value="SH3-domain"/>
    <property type="match status" value="2"/>
</dbReference>
<feature type="region of interest" description="Disordered" evidence="4">
    <location>
        <begin position="466"/>
        <end position="516"/>
    </location>
</feature>
<dbReference type="GO" id="GO:0030674">
    <property type="term" value="F:protein-macromolecule adaptor activity"/>
    <property type="evidence" value="ECO:0007669"/>
    <property type="project" value="TreeGrafter"/>
</dbReference>
<dbReference type="GO" id="GO:0043332">
    <property type="term" value="C:mating projection tip"/>
    <property type="evidence" value="ECO:0007669"/>
    <property type="project" value="TreeGrafter"/>
</dbReference>
<organism evidence="7 8">
    <name type="scientific">Calocera viscosa (strain TUFC12733)</name>
    <dbReference type="NCBI Taxonomy" id="1330018"/>
    <lineage>
        <taxon>Eukaryota</taxon>
        <taxon>Fungi</taxon>
        <taxon>Dikarya</taxon>
        <taxon>Basidiomycota</taxon>
        <taxon>Agaricomycotina</taxon>
        <taxon>Dacrymycetes</taxon>
        <taxon>Dacrymycetales</taxon>
        <taxon>Dacrymycetaceae</taxon>
        <taxon>Calocera</taxon>
    </lineage>
</organism>
<feature type="domain" description="PX" evidence="6">
    <location>
        <begin position="299"/>
        <end position="439"/>
    </location>
</feature>
<dbReference type="STRING" id="1330018.A0A167HZP2"/>
<dbReference type="InterPro" id="IPR001683">
    <property type="entry name" value="PX_dom"/>
</dbReference>
<dbReference type="GO" id="GO:0005938">
    <property type="term" value="C:cell cortex"/>
    <property type="evidence" value="ECO:0007669"/>
    <property type="project" value="UniProtKB-ARBA"/>
</dbReference>
<dbReference type="CDD" id="cd11878">
    <property type="entry name" value="SH3_Bem1p_1"/>
    <property type="match status" value="1"/>
</dbReference>
<dbReference type="CDD" id="cd11879">
    <property type="entry name" value="SH3_Bem1p_2"/>
    <property type="match status" value="1"/>
</dbReference>
<dbReference type="PROSITE" id="PS50195">
    <property type="entry name" value="PX"/>
    <property type="match status" value="1"/>
</dbReference>
<dbReference type="Gene3D" id="2.30.30.40">
    <property type="entry name" value="SH3 Domains"/>
    <property type="match status" value="2"/>
</dbReference>
<proteinExistence type="predicted"/>
<accession>A0A167HZP2</accession>
<dbReference type="InterPro" id="IPR001452">
    <property type="entry name" value="SH3_domain"/>
</dbReference>
<dbReference type="Gene3D" id="3.10.20.90">
    <property type="entry name" value="Phosphatidylinositol 3-kinase Catalytic Subunit, Chain A, domain 1"/>
    <property type="match status" value="1"/>
</dbReference>
<evidence type="ECO:0000256" key="1">
    <source>
        <dbReference type="ARBA" id="ARBA00022443"/>
    </source>
</evidence>
<dbReference type="Pfam" id="PF00787">
    <property type="entry name" value="PX"/>
    <property type="match status" value="1"/>
</dbReference>
<dbReference type="SMART" id="SM00326">
    <property type="entry name" value="SH3"/>
    <property type="match status" value="2"/>
</dbReference>
<evidence type="ECO:0000256" key="2">
    <source>
        <dbReference type="ARBA" id="ARBA00022737"/>
    </source>
</evidence>
<evidence type="ECO:0000259" key="5">
    <source>
        <dbReference type="PROSITE" id="PS50002"/>
    </source>
</evidence>
<protein>
    <recommendedName>
        <fullName evidence="9">Protein scd2/ral3</fullName>
    </recommendedName>
</protein>
<gene>
    <name evidence="7" type="ORF">CALVIDRAFT_313670</name>
</gene>
<dbReference type="GO" id="GO:0000747">
    <property type="term" value="P:conjugation with cellular fusion"/>
    <property type="evidence" value="ECO:0007669"/>
    <property type="project" value="TreeGrafter"/>
</dbReference>
<feature type="compositionally biased region" description="Low complexity" evidence="4">
    <location>
        <begin position="261"/>
        <end position="275"/>
    </location>
</feature>
<reference evidence="7 8" key="1">
    <citation type="journal article" date="2016" name="Mol. Biol. Evol.">
        <title>Comparative Genomics of Early-Diverging Mushroom-Forming Fungi Provides Insights into the Origins of Lignocellulose Decay Capabilities.</title>
        <authorList>
            <person name="Nagy L.G."/>
            <person name="Riley R."/>
            <person name="Tritt A."/>
            <person name="Adam C."/>
            <person name="Daum C."/>
            <person name="Floudas D."/>
            <person name="Sun H."/>
            <person name="Yadav J.S."/>
            <person name="Pangilinan J."/>
            <person name="Larsson K.H."/>
            <person name="Matsuura K."/>
            <person name="Barry K."/>
            <person name="Labutti K."/>
            <person name="Kuo R."/>
            <person name="Ohm R.A."/>
            <person name="Bhattacharya S.S."/>
            <person name="Shirouzu T."/>
            <person name="Yoshinaga Y."/>
            <person name="Martin F.M."/>
            <person name="Grigoriev I.V."/>
            <person name="Hibbett D.S."/>
        </authorList>
    </citation>
    <scope>NUCLEOTIDE SEQUENCE [LARGE SCALE GENOMIC DNA]</scope>
    <source>
        <strain evidence="7 8">TUFC12733</strain>
    </source>
</reference>
<evidence type="ECO:0000259" key="6">
    <source>
        <dbReference type="PROSITE" id="PS50195"/>
    </source>
</evidence>
<evidence type="ECO:0000256" key="4">
    <source>
        <dbReference type="SAM" id="MobiDB-lite"/>
    </source>
</evidence>
<name>A0A167HZP2_CALVF</name>
<dbReference type="CDD" id="cd06890">
    <property type="entry name" value="PX_Bem1p"/>
    <property type="match status" value="1"/>
</dbReference>
<dbReference type="SUPFAM" id="SSF64268">
    <property type="entry name" value="PX domain"/>
    <property type="match status" value="1"/>
</dbReference>
<evidence type="ECO:0000313" key="7">
    <source>
        <dbReference type="EMBL" id="KZO92149.1"/>
    </source>
</evidence>
<dbReference type="PROSITE" id="PS50002">
    <property type="entry name" value="SH3"/>
    <property type="match status" value="2"/>
</dbReference>
<keyword evidence="1 3" id="KW-0728">SH3 domain</keyword>
<dbReference type="InterPro" id="IPR051228">
    <property type="entry name" value="NADPH_Oxidase/PX-Domain"/>
</dbReference>
<evidence type="ECO:0000313" key="8">
    <source>
        <dbReference type="Proteomes" id="UP000076738"/>
    </source>
</evidence>
<feature type="region of interest" description="Disordered" evidence="4">
    <location>
        <begin position="250"/>
        <end position="291"/>
    </location>
</feature>
<dbReference type="EMBL" id="KV417313">
    <property type="protein sequence ID" value="KZO92149.1"/>
    <property type="molecule type" value="Genomic_DNA"/>
</dbReference>
<keyword evidence="2" id="KW-0677">Repeat</keyword>